<dbReference type="AlphaFoldDB" id="A6VKW6"/>
<dbReference type="eggNOG" id="ENOG502ZJZF">
    <property type="taxonomic scope" value="Bacteria"/>
</dbReference>
<accession>A6VKW6</accession>
<dbReference type="OrthoDB" id="8605139at2"/>
<organism evidence="1 2">
    <name type="scientific">Actinobacillus succinogenes (strain ATCC 55618 / DSM 22257 / CCUG 43843 / 130Z)</name>
    <dbReference type="NCBI Taxonomy" id="339671"/>
    <lineage>
        <taxon>Bacteria</taxon>
        <taxon>Pseudomonadati</taxon>
        <taxon>Pseudomonadota</taxon>
        <taxon>Gammaproteobacteria</taxon>
        <taxon>Pasteurellales</taxon>
        <taxon>Pasteurellaceae</taxon>
        <taxon>Actinobacillus</taxon>
    </lineage>
</organism>
<dbReference type="PROSITE" id="PS51257">
    <property type="entry name" value="PROKAR_LIPOPROTEIN"/>
    <property type="match status" value="1"/>
</dbReference>
<dbReference type="RefSeq" id="WP_011978889.1">
    <property type="nucleotide sequence ID" value="NC_009655.1"/>
</dbReference>
<proteinExistence type="predicted"/>
<dbReference type="EMBL" id="CP000746">
    <property type="protein sequence ID" value="ABR73613.1"/>
    <property type="molecule type" value="Genomic_DNA"/>
</dbReference>
<dbReference type="KEGG" id="asu:Asuc_0233"/>
<name>A6VKW6_ACTSZ</name>
<evidence type="ECO:0008006" key="3">
    <source>
        <dbReference type="Google" id="ProtNLM"/>
    </source>
</evidence>
<keyword evidence="2" id="KW-1185">Reference proteome</keyword>
<dbReference type="HOGENOM" id="CLU_2140978_0_0_6"/>
<evidence type="ECO:0000313" key="2">
    <source>
        <dbReference type="Proteomes" id="UP000001114"/>
    </source>
</evidence>
<reference evidence="2" key="1">
    <citation type="journal article" date="2010" name="BMC Genomics">
        <title>A genomic perspective on the potential of Actinobacillus succinogenes for industrial succinate production.</title>
        <authorList>
            <person name="McKinlay J.B."/>
            <person name="Laivenieks M."/>
            <person name="Schindler B.D."/>
            <person name="McKinlay A.A."/>
            <person name="Siddaramappa S."/>
            <person name="Challacombe J.F."/>
            <person name="Lowry S.R."/>
            <person name="Clum A."/>
            <person name="Lapidus A.L."/>
            <person name="Burkhart K.B."/>
            <person name="Harkins V."/>
            <person name="Vieille C."/>
        </authorList>
    </citation>
    <scope>NUCLEOTIDE SEQUENCE [LARGE SCALE GENOMIC DNA]</scope>
    <source>
        <strain evidence="2">ATCC 55618 / DSM 22257 / CCUG 43843 / 130Z</strain>
    </source>
</reference>
<evidence type="ECO:0000313" key="1">
    <source>
        <dbReference type="EMBL" id="ABR73613.1"/>
    </source>
</evidence>
<gene>
    <name evidence="1" type="ordered locus">Asuc_0233</name>
</gene>
<sequence length="107" mass="11592">MKKLLGIALTALTLAACSHHDRPEPMQGPMEQDAMVQGDMNQTAMPQQGQQMPPRQGANPQVEEALKSCQQSVGSKPDQAKLDACMKEKGFVRPTQQPAPQTAPVQK</sequence>
<dbReference type="Proteomes" id="UP000001114">
    <property type="component" value="Chromosome"/>
</dbReference>
<protein>
    <recommendedName>
        <fullName evidence="3">Lipoprotein</fullName>
    </recommendedName>
</protein>